<dbReference type="InterPro" id="IPR029058">
    <property type="entry name" value="AB_hydrolase_fold"/>
</dbReference>
<dbReference type="RefSeq" id="WP_051632703.1">
    <property type="nucleotide sequence ID" value="NZ_JMSZ01000030.1"/>
</dbReference>
<keyword evidence="3" id="KW-1185">Reference proteome</keyword>
<evidence type="ECO:0000259" key="1">
    <source>
        <dbReference type="Pfam" id="PF12697"/>
    </source>
</evidence>
<dbReference type="STRING" id="267850.ADINL_1947"/>
<dbReference type="AlphaFoldDB" id="A0A063XZJ1"/>
<feature type="domain" description="AB hydrolase-1" evidence="1">
    <location>
        <begin position="14"/>
        <end position="237"/>
    </location>
</feature>
<organism evidence="2 3">
    <name type="scientific">Nitrincola lacisaponensis</name>
    <dbReference type="NCBI Taxonomy" id="267850"/>
    <lineage>
        <taxon>Bacteria</taxon>
        <taxon>Pseudomonadati</taxon>
        <taxon>Pseudomonadota</taxon>
        <taxon>Gammaproteobacteria</taxon>
        <taxon>Oceanospirillales</taxon>
        <taxon>Oceanospirillaceae</taxon>
        <taxon>Nitrincola</taxon>
    </lineage>
</organism>
<protein>
    <submittedName>
        <fullName evidence="2">Biotin synthesis protein BioH</fullName>
    </submittedName>
</protein>
<proteinExistence type="predicted"/>
<accession>A0A063XZJ1</accession>
<dbReference type="Proteomes" id="UP000027318">
    <property type="component" value="Unassembled WGS sequence"/>
</dbReference>
<dbReference type="OrthoDB" id="9780744at2"/>
<evidence type="ECO:0000313" key="3">
    <source>
        <dbReference type="Proteomes" id="UP000027318"/>
    </source>
</evidence>
<dbReference type="Gene3D" id="3.40.50.1820">
    <property type="entry name" value="alpha/beta hydrolase"/>
    <property type="match status" value="1"/>
</dbReference>
<dbReference type="InterPro" id="IPR000073">
    <property type="entry name" value="AB_hydrolase_1"/>
</dbReference>
<gene>
    <name evidence="2" type="ORF">ADINL_1947</name>
</gene>
<dbReference type="SUPFAM" id="SSF53474">
    <property type="entry name" value="alpha/beta-Hydrolases"/>
    <property type="match status" value="1"/>
</dbReference>
<name>A0A063XZJ1_9GAMM</name>
<dbReference type="Pfam" id="PF12697">
    <property type="entry name" value="Abhydrolase_6"/>
    <property type="match status" value="1"/>
</dbReference>
<evidence type="ECO:0000313" key="2">
    <source>
        <dbReference type="EMBL" id="KDE39493.1"/>
    </source>
</evidence>
<sequence length="250" mass="27940">MLSIESLAGQGADLVLVSGWGSDSGIFDPLLPLLSPYFRVHRVLWQTSGWPADDGQLRYQLLNCLRRQAPSRAIWVGWSLGANLALTLADSFPEKVSRLVTLAFNPCFVQRDDWSCAMPQTEFLHFQQNFLTAPAATLKRFQALQVMGSVDRRQVIAALQSSPAHLPPARLSQLLQLLADDLRPQLKRLSQPQLHCLGAQDTLVPCASLLAAYPHLNPQVELRCYAQSAHLPFLSEASRWCEDLRQWCQA</sequence>
<reference evidence="2 3" key="1">
    <citation type="journal article" date="2005" name="Int. J. Syst. Evol. Microbiol.">
        <title>Nitrincola lacisaponensis gen. nov., sp. nov., a novel alkaliphilic bacterium isolated from an alkaline, saline lake.</title>
        <authorList>
            <person name="Dimitriu P.A."/>
            <person name="Shukla S.K."/>
            <person name="Conradt J."/>
            <person name="Marquez M.C."/>
            <person name="Ventosa A."/>
            <person name="Maglia A."/>
            <person name="Peyton B.M."/>
            <person name="Pinkart H.C."/>
            <person name="Mormile M.R."/>
        </authorList>
    </citation>
    <scope>NUCLEOTIDE SEQUENCE [LARGE SCALE GENOMIC DNA]</scope>
    <source>
        <strain evidence="2 3">4CA</strain>
    </source>
</reference>
<comment type="caution">
    <text evidence="2">The sequence shown here is derived from an EMBL/GenBank/DDBJ whole genome shotgun (WGS) entry which is preliminary data.</text>
</comment>
<dbReference type="EMBL" id="JMSZ01000030">
    <property type="protein sequence ID" value="KDE39493.1"/>
    <property type="molecule type" value="Genomic_DNA"/>
</dbReference>